<keyword evidence="2" id="KW-1185">Reference proteome</keyword>
<evidence type="ECO:0000313" key="1">
    <source>
        <dbReference type="EMBL" id="MDQ0418785.1"/>
    </source>
</evidence>
<sequence>MEHNIIVVGKHRFLPESYSLPVTINISDITNQDLVKSAVEDSLPSYYQKNYDISFDSNYIFETPVKESFIEPDTIHRLTMKEKYLRIIRKALSHYHHDLDFDEIDPDEIHEQVEIEDVAKLLHDLSN</sequence>
<name>A0AAJ1TPW5_9BACL</name>
<dbReference type="Proteomes" id="UP001238450">
    <property type="component" value="Unassembled WGS sequence"/>
</dbReference>
<gene>
    <name evidence="1" type="ORF">J2Z48_002989</name>
</gene>
<evidence type="ECO:0000313" key="2">
    <source>
        <dbReference type="Proteomes" id="UP001238450"/>
    </source>
</evidence>
<accession>A0AAJ1TPW5</accession>
<dbReference type="RefSeq" id="WP_307254722.1">
    <property type="nucleotide sequence ID" value="NZ_JAUSUV010000017.1"/>
</dbReference>
<proteinExistence type="predicted"/>
<dbReference type="AlphaFoldDB" id="A0AAJ1TPW5"/>
<comment type="caution">
    <text evidence="1">The sequence shown here is derived from an EMBL/GenBank/DDBJ whole genome shotgun (WGS) entry which is preliminary data.</text>
</comment>
<protein>
    <submittedName>
        <fullName evidence="1">Uncharacterized protein</fullName>
    </submittedName>
</protein>
<organism evidence="1 2">
    <name type="scientific">Croceifilum oryzae</name>
    <dbReference type="NCBI Taxonomy" id="1553429"/>
    <lineage>
        <taxon>Bacteria</taxon>
        <taxon>Bacillati</taxon>
        <taxon>Bacillota</taxon>
        <taxon>Bacilli</taxon>
        <taxon>Bacillales</taxon>
        <taxon>Thermoactinomycetaceae</taxon>
        <taxon>Croceifilum</taxon>
    </lineage>
</organism>
<reference evidence="1 2" key="1">
    <citation type="submission" date="2023-07" db="EMBL/GenBank/DDBJ databases">
        <title>Genomic Encyclopedia of Type Strains, Phase IV (KMG-IV): sequencing the most valuable type-strain genomes for metagenomic binning, comparative biology and taxonomic classification.</title>
        <authorList>
            <person name="Goeker M."/>
        </authorList>
    </citation>
    <scope>NUCLEOTIDE SEQUENCE [LARGE SCALE GENOMIC DNA]</scope>
    <source>
        <strain evidence="1 2">DSM 46876</strain>
    </source>
</reference>
<dbReference type="EMBL" id="JAUSUV010000017">
    <property type="protein sequence ID" value="MDQ0418785.1"/>
    <property type="molecule type" value="Genomic_DNA"/>
</dbReference>